<dbReference type="EnsemblMetazoa" id="PPA45957.1">
    <property type="protein sequence ID" value="PPA45957.1"/>
    <property type="gene ID" value="WBGene00284326"/>
</dbReference>
<protein>
    <submittedName>
        <fullName evidence="1">Uncharacterized protein</fullName>
    </submittedName>
</protein>
<organism evidence="1 2">
    <name type="scientific">Pristionchus pacificus</name>
    <name type="common">Parasitic nematode worm</name>
    <dbReference type="NCBI Taxonomy" id="54126"/>
    <lineage>
        <taxon>Eukaryota</taxon>
        <taxon>Metazoa</taxon>
        <taxon>Ecdysozoa</taxon>
        <taxon>Nematoda</taxon>
        <taxon>Chromadorea</taxon>
        <taxon>Rhabditida</taxon>
        <taxon>Rhabditina</taxon>
        <taxon>Diplogasteromorpha</taxon>
        <taxon>Diplogasteroidea</taxon>
        <taxon>Neodiplogasteridae</taxon>
        <taxon>Pristionchus</taxon>
    </lineage>
</organism>
<proteinExistence type="predicted"/>
<accession>A0A8R1Z311</accession>
<reference evidence="1" key="2">
    <citation type="submission" date="2022-06" db="UniProtKB">
        <authorList>
            <consortium name="EnsemblMetazoa"/>
        </authorList>
    </citation>
    <scope>IDENTIFICATION</scope>
    <source>
        <strain evidence="1">PS312</strain>
    </source>
</reference>
<dbReference type="AlphaFoldDB" id="A0A2A6D1M8"/>
<accession>A0A2A6D1M8</accession>
<dbReference type="Proteomes" id="UP000005239">
    <property type="component" value="Unassembled WGS sequence"/>
</dbReference>
<evidence type="ECO:0000313" key="2">
    <source>
        <dbReference type="Proteomes" id="UP000005239"/>
    </source>
</evidence>
<keyword evidence="2" id="KW-1185">Reference proteome</keyword>
<name>A0A2A6D1M8_PRIPA</name>
<reference evidence="2" key="1">
    <citation type="journal article" date="2008" name="Nat. Genet.">
        <title>The Pristionchus pacificus genome provides a unique perspective on nematode lifestyle and parasitism.</title>
        <authorList>
            <person name="Dieterich C."/>
            <person name="Clifton S.W."/>
            <person name="Schuster L.N."/>
            <person name="Chinwalla A."/>
            <person name="Delehaunty K."/>
            <person name="Dinkelacker I."/>
            <person name="Fulton L."/>
            <person name="Fulton R."/>
            <person name="Godfrey J."/>
            <person name="Minx P."/>
            <person name="Mitreva M."/>
            <person name="Roeseler W."/>
            <person name="Tian H."/>
            <person name="Witte H."/>
            <person name="Yang S.P."/>
            <person name="Wilson R.K."/>
            <person name="Sommer R.J."/>
        </authorList>
    </citation>
    <scope>NUCLEOTIDE SEQUENCE [LARGE SCALE GENOMIC DNA]</scope>
    <source>
        <strain evidence="2">PS312</strain>
    </source>
</reference>
<evidence type="ECO:0000313" key="1">
    <source>
        <dbReference type="EnsemblMetazoa" id="PPA45957.1"/>
    </source>
</evidence>
<gene>
    <name evidence="1" type="primary">WBGene00284326</name>
</gene>
<sequence length="140" mass="15720">MRMHNGTQTSTRNNFEFELNGIMDFPTRIVKSQEVGNSDFDCEEKEDINVTPPPNHFLVDDCETIIQYLTKTGDAQNILITSGFLDGDNSTGGNAARHRQTKSETRLTLIGVESLERSLHRGEEVLVPSDTITAPFHLRQ</sequence>